<dbReference type="AlphaFoldDB" id="A0A4Y2HWR8"/>
<organism evidence="1 2">
    <name type="scientific">Araneus ventricosus</name>
    <name type="common">Orbweaver spider</name>
    <name type="synonym">Epeira ventricosa</name>
    <dbReference type="NCBI Taxonomy" id="182803"/>
    <lineage>
        <taxon>Eukaryota</taxon>
        <taxon>Metazoa</taxon>
        <taxon>Ecdysozoa</taxon>
        <taxon>Arthropoda</taxon>
        <taxon>Chelicerata</taxon>
        <taxon>Arachnida</taxon>
        <taxon>Araneae</taxon>
        <taxon>Araneomorphae</taxon>
        <taxon>Entelegynae</taxon>
        <taxon>Araneoidea</taxon>
        <taxon>Araneidae</taxon>
        <taxon>Araneus</taxon>
    </lineage>
</organism>
<name>A0A4Y2HWR8_ARAVE</name>
<keyword evidence="2" id="KW-1185">Reference proteome</keyword>
<protein>
    <submittedName>
        <fullName evidence="1">Uncharacterized protein</fullName>
    </submittedName>
</protein>
<dbReference type="EMBL" id="BGPR01002215">
    <property type="protein sequence ID" value="GBM69820.1"/>
    <property type="molecule type" value="Genomic_DNA"/>
</dbReference>
<dbReference type="Proteomes" id="UP000499080">
    <property type="component" value="Unassembled WGS sequence"/>
</dbReference>
<evidence type="ECO:0000313" key="2">
    <source>
        <dbReference type="Proteomes" id="UP000499080"/>
    </source>
</evidence>
<reference evidence="1 2" key="1">
    <citation type="journal article" date="2019" name="Sci. Rep.">
        <title>Orb-weaving spider Araneus ventricosus genome elucidates the spidroin gene catalogue.</title>
        <authorList>
            <person name="Kono N."/>
            <person name="Nakamura H."/>
            <person name="Ohtoshi R."/>
            <person name="Moran D.A.P."/>
            <person name="Shinohara A."/>
            <person name="Yoshida Y."/>
            <person name="Fujiwara M."/>
            <person name="Mori M."/>
            <person name="Tomita M."/>
            <person name="Arakawa K."/>
        </authorList>
    </citation>
    <scope>NUCLEOTIDE SEQUENCE [LARGE SCALE GENOMIC DNA]</scope>
</reference>
<accession>A0A4Y2HWR8</accession>
<sequence>MLEQCLHCYESVILLPCDVSLMVGKRYLHRFVSDAKLMTSDISDKFGDKVKVLENTRIMNLSLLGTYMDLENSMCCDAPSESYKYSRRLKRVNLFGVLFAVRVGLLLDAERYC</sequence>
<proteinExistence type="predicted"/>
<comment type="caution">
    <text evidence="1">The sequence shown here is derived from an EMBL/GenBank/DDBJ whole genome shotgun (WGS) entry which is preliminary data.</text>
</comment>
<gene>
    <name evidence="1" type="ORF">AVEN_224741_1</name>
</gene>
<evidence type="ECO:0000313" key="1">
    <source>
        <dbReference type="EMBL" id="GBM69820.1"/>
    </source>
</evidence>